<dbReference type="EMBL" id="LOYH01000089">
    <property type="protein sequence ID" value="KVK75946.1"/>
    <property type="molecule type" value="Genomic_DNA"/>
</dbReference>
<evidence type="ECO:0000259" key="9">
    <source>
        <dbReference type="Pfam" id="PF01514"/>
    </source>
</evidence>
<evidence type="ECO:0000256" key="6">
    <source>
        <dbReference type="ARBA" id="ARBA00023237"/>
    </source>
</evidence>
<evidence type="ECO:0000256" key="3">
    <source>
        <dbReference type="ARBA" id="ARBA00022729"/>
    </source>
</evidence>
<name>A0A118KEK6_BURCE</name>
<keyword evidence="5 8" id="KW-0564">Palmitate</keyword>
<evidence type="ECO:0000313" key="11">
    <source>
        <dbReference type="Proteomes" id="UP000069001"/>
    </source>
</evidence>
<dbReference type="AlphaFoldDB" id="A0A118KEK6"/>
<dbReference type="Proteomes" id="UP000069001">
    <property type="component" value="Unassembled WGS sequence"/>
</dbReference>
<comment type="subcellular location">
    <subcellularLocation>
        <location evidence="1">Cell outer membrane</location>
        <topology evidence="1">Lipid-anchor</topology>
    </subcellularLocation>
</comment>
<evidence type="ECO:0000256" key="8">
    <source>
        <dbReference type="RuleBase" id="RU364102"/>
    </source>
</evidence>
<comment type="similarity">
    <text evidence="2 8">Belongs to the YscJ lipoprotein family.</text>
</comment>
<organism evidence="10 11">
    <name type="scientific">Burkholderia cepacia</name>
    <name type="common">Pseudomonas cepacia</name>
    <dbReference type="NCBI Taxonomy" id="292"/>
    <lineage>
        <taxon>Bacteria</taxon>
        <taxon>Pseudomonadati</taxon>
        <taxon>Pseudomonadota</taxon>
        <taxon>Betaproteobacteria</taxon>
        <taxon>Burkholderiales</taxon>
        <taxon>Burkholderiaceae</taxon>
        <taxon>Burkholderia</taxon>
        <taxon>Burkholderia cepacia complex</taxon>
    </lineage>
</organism>
<dbReference type="PANTHER" id="PTHR30046">
    <property type="entry name" value="FLAGELLAR M-RING PROTEIN"/>
    <property type="match status" value="1"/>
</dbReference>
<evidence type="ECO:0000256" key="5">
    <source>
        <dbReference type="ARBA" id="ARBA00023139"/>
    </source>
</evidence>
<feature type="signal peptide" evidence="8">
    <location>
        <begin position="1"/>
        <end position="22"/>
    </location>
</feature>
<evidence type="ECO:0000256" key="7">
    <source>
        <dbReference type="ARBA" id="ARBA00023288"/>
    </source>
</evidence>
<feature type="transmembrane region" description="Helical" evidence="8">
    <location>
        <begin position="211"/>
        <end position="234"/>
    </location>
</feature>
<feature type="chain" id="PRO_5011023367" description="Lipoprotein" evidence="8">
    <location>
        <begin position="23"/>
        <end position="262"/>
    </location>
</feature>
<keyword evidence="3 8" id="KW-0732">Signal</keyword>
<dbReference type="NCBIfam" id="TIGR02544">
    <property type="entry name" value="III_secr_YscJ"/>
    <property type="match status" value="1"/>
</dbReference>
<feature type="domain" description="Flagellar M-ring N-terminal" evidence="9">
    <location>
        <begin position="27"/>
        <end position="190"/>
    </location>
</feature>
<protein>
    <recommendedName>
        <fullName evidence="8">Lipoprotein</fullName>
    </recommendedName>
</protein>
<keyword evidence="6 8" id="KW-0998">Cell outer membrane</keyword>
<dbReference type="Gene3D" id="3.30.300.30">
    <property type="match status" value="1"/>
</dbReference>
<dbReference type="Pfam" id="PF01514">
    <property type="entry name" value="YscJ_FliF"/>
    <property type="match status" value="1"/>
</dbReference>
<keyword evidence="8" id="KW-1133">Transmembrane helix</keyword>
<reference evidence="10 11" key="1">
    <citation type="submission" date="2015-11" db="EMBL/GenBank/DDBJ databases">
        <title>Expanding the genomic diversity of Burkholderia species for the development of highly accurate diagnostics.</title>
        <authorList>
            <person name="Sahl J."/>
            <person name="Keim P."/>
            <person name="Wagner D."/>
        </authorList>
    </citation>
    <scope>NUCLEOTIDE SEQUENCE [LARGE SCALE GENOMIC DNA]</scope>
    <source>
        <strain evidence="10 11">MSMB1302</strain>
    </source>
</reference>
<dbReference type="GO" id="GO:0009306">
    <property type="term" value="P:protein secretion"/>
    <property type="evidence" value="ECO:0007669"/>
    <property type="project" value="InterPro"/>
</dbReference>
<evidence type="ECO:0000256" key="4">
    <source>
        <dbReference type="ARBA" id="ARBA00023136"/>
    </source>
</evidence>
<dbReference type="InterPro" id="IPR006182">
    <property type="entry name" value="FliF_N_dom"/>
</dbReference>
<dbReference type="PANTHER" id="PTHR30046:SF2">
    <property type="entry name" value="YOP PROTEINS TRANSLOCATION LIPOPROTEIN J"/>
    <property type="match status" value="1"/>
</dbReference>
<gene>
    <name evidence="10" type="ORF">WS90_25210</name>
</gene>
<dbReference type="PROSITE" id="PS51257">
    <property type="entry name" value="PROKAR_LIPOPROTEIN"/>
    <property type="match status" value="1"/>
</dbReference>
<dbReference type="RefSeq" id="WP_059731800.1">
    <property type="nucleotide sequence ID" value="NZ_LOYH01000089.1"/>
</dbReference>
<dbReference type="Gene3D" id="3.30.70.1530">
    <property type="entry name" value="Hypothetical protein rpa1041"/>
    <property type="match status" value="1"/>
</dbReference>
<evidence type="ECO:0000256" key="1">
    <source>
        <dbReference type="ARBA" id="ARBA00004459"/>
    </source>
</evidence>
<dbReference type="PRINTS" id="PR01338">
    <property type="entry name" value="TYPE3OMKPROT"/>
</dbReference>
<accession>A0A118KEK6</accession>
<keyword evidence="8" id="KW-0812">Transmembrane</keyword>
<sequence length="262" mass="27569">MNGTGRIVRVLFATVFAMSVAACDGDLYTKLSEADANDMLVVLLRASVAARKVTPDDGKTWSIAAPKEQTARALEVLHAHGMPRDKHANLGEMFKKDGLISTPTEERVRFIYGVSEQLSQTLGNIDGVIVGNVQIVLPNNDPLSQTVKPSSAAVFIKYRPGTDVASLVPSIKNLVVHSVEGLTYENVSVTMVPSLLQDEAEPAPPRGGAPLWPVVLAGAAAALAALGYAAYVLVRRRGGWRVRPSVGGQAEPAAPAAPAGNA</sequence>
<evidence type="ECO:0000256" key="2">
    <source>
        <dbReference type="ARBA" id="ARBA00009509"/>
    </source>
</evidence>
<keyword evidence="7 8" id="KW-0449">Lipoprotein</keyword>
<proteinExistence type="inferred from homology"/>
<dbReference type="InterPro" id="IPR043427">
    <property type="entry name" value="YscJ/FliF"/>
</dbReference>
<dbReference type="InterPro" id="IPR045851">
    <property type="entry name" value="AMP-bd_C_sf"/>
</dbReference>
<dbReference type="InterPro" id="IPR003282">
    <property type="entry name" value="T3SS_SctJ"/>
</dbReference>
<evidence type="ECO:0000313" key="10">
    <source>
        <dbReference type="EMBL" id="KVK75946.1"/>
    </source>
</evidence>
<dbReference type="GO" id="GO:0009279">
    <property type="term" value="C:cell outer membrane"/>
    <property type="evidence" value="ECO:0007669"/>
    <property type="project" value="UniProtKB-SubCell"/>
</dbReference>
<comment type="caution">
    <text evidence="10">The sequence shown here is derived from an EMBL/GenBank/DDBJ whole genome shotgun (WGS) entry which is preliminary data.</text>
</comment>
<keyword evidence="4 8" id="KW-0472">Membrane</keyword>